<dbReference type="eggNOG" id="ENOG5031Q4C">
    <property type="taxonomic scope" value="Bacteria"/>
</dbReference>
<organism evidence="1 2">
    <name type="scientific">Roseburia inulinivorans DSM 16841</name>
    <dbReference type="NCBI Taxonomy" id="622312"/>
    <lineage>
        <taxon>Bacteria</taxon>
        <taxon>Bacillati</taxon>
        <taxon>Bacillota</taxon>
        <taxon>Clostridia</taxon>
        <taxon>Lachnospirales</taxon>
        <taxon>Lachnospiraceae</taxon>
        <taxon>Roseburia</taxon>
    </lineage>
</organism>
<sequence>MEYISFLKEVANMRISEKAKKTVSRKTFMAVVVSMMVCLLFVTPVFAASSFYSKTTTKLNAINGGKSTTSSLSSGSIIGSDASITQVKLAINVSSGTDPYTLWIKSPNGSWHSYTGPTSSKIWYLDDFNGENPSGTWQIYIVNSGTTTHGNIYPVSTVTVGLTVYYN</sequence>
<evidence type="ECO:0000313" key="2">
    <source>
        <dbReference type="Proteomes" id="UP000003561"/>
    </source>
</evidence>
<proteinExistence type="predicted"/>
<reference evidence="1 2" key="2">
    <citation type="submission" date="2009-03" db="EMBL/GenBank/DDBJ databases">
        <title>Draft genome sequence of Roseburia inulinivorans (DSM 16841).</title>
        <authorList>
            <person name="Sudarsanam P."/>
            <person name="Ley R."/>
            <person name="Guruge J."/>
            <person name="Turnbaugh P.J."/>
            <person name="Mahowald M."/>
            <person name="Liep D."/>
            <person name="Gordon J."/>
        </authorList>
    </citation>
    <scope>NUCLEOTIDE SEQUENCE [LARGE SCALE GENOMIC DNA]</scope>
    <source>
        <strain evidence="1 2">DSM 16841</strain>
    </source>
</reference>
<gene>
    <name evidence="1" type="ORF">ROSEINA2194_02680</name>
</gene>
<accession>C0FVA7</accession>
<comment type="caution">
    <text evidence="1">The sequence shown here is derived from an EMBL/GenBank/DDBJ whole genome shotgun (WGS) entry which is preliminary data.</text>
</comment>
<dbReference type="AlphaFoldDB" id="C0FVA7"/>
<dbReference type="Proteomes" id="UP000003561">
    <property type="component" value="Unassembled WGS sequence"/>
</dbReference>
<reference evidence="1 2" key="1">
    <citation type="submission" date="2009-02" db="EMBL/GenBank/DDBJ databases">
        <authorList>
            <person name="Fulton L."/>
            <person name="Clifton S."/>
            <person name="Fulton B."/>
            <person name="Xu J."/>
            <person name="Minx P."/>
            <person name="Pepin K.H."/>
            <person name="Johnson M."/>
            <person name="Bhonagiri V."/>
            <person name="Nash W.E."/>
            <person name="Mardis E.R."/>
            <person name="Wilson R.K."/>
        </authorList>
    </citation>
    <scope>NUCLEOTIDE SEQUENCE [LARGE SCALE GENOMIC DNA]</scope>
    <source>
        <strain evidence="1 2">DSM 16841</strain>
    </source>
</reference>
<protein>
    <recommendedName>
        <fullName evidence="3">P/Homo B domain-containing protein</fullName>
    </recommendedName>
</protein>
<evidence type="ECO:0008006" key="3">
    <source>
        <dbReference type="Google" id="ProtNLM"/>
    </source>
</evidence>
<dbReference type="EMBL" id="ACFY01000099">
    <property type="protein sequence ID" value="EEG93487.1"/>
    <property type="molecule type" value="Genomic_DNA"/>
</dbReference>
<evidence type="ECO:0000313" key="1">
    <source>
        <dbReference type="EMBL" id="EEG93487.1"/>
    </source>
</evidence>
<name>C0FVA7_9FIRM</name>